<keyword evidence="2 4" id="KW-0808">Transferase</keyword>
<feature type="binding site" evidence="4">
    <location>
        <position position="51"/>
    </location>
    <ligand>
        <name>Zn(2+)</name>
        <dbReference type="ChEBI" id="CHEBI:29105"/>
    </ligand>
</feature>
<dbReference type="InterPro" id="IPR029045">
    <property type="entry name" value="ClpP/crotonase-like_dom_sf"/>
</dbReference>
<keyword evidence="4" id="KW-0547">Nucleotide-binding</keyword>
<comment type="cofactor">
    <cofactor evidence="4">
        <name>Zn(2+)</name>
        <dbReference type="ChEBI" id="CHEBI:29105"/>
    </cofactor>
    <text evidence="4">Binds 1 zinc ion per subunit.</text>
</comment>
<reference evidence="6" key="1">
    <citation type="journal article" date="2021" name="PeerJ">
        <title>Extensive microbial diversity within the chicken gut microbiome revealed by metagenomics and culture.</title>
        <authorList>
            <person name="Gilroy R."/>
            <person name="Ravi A."/>
            <person name="Getino M."/>
            <person name="Pursley I."/>
            <person name="Horton D.L."/>
            <person name="Alikhan N.F."/>
            <person name="Baker D."/>
            <person name="Gharbi K."/>
            <person name="Hall N."/>
            <person name="Watson M."/>
            <person name="Adriaenssens E.M."/>
            <person name="Foster-Nyarko E."/>
            <person name="Jarju S."/>
            <person name="Secka A."/>
            <person name="Antonio M."/>
            <person name="Oren A."/>
            <person name="Chaudhuri R.R."/>
            <person name="La Ragione R."/>
            <person name="Hildebrand F."/>
            <person name="Pallen M.J."/>
        </authorList>
    </citation>
    <scope>NUCLEOTIDE SEQUENCE</scope>
    <source>
        <strain evidence="6">CHK192-8294</strain>
    </source>
</reference>
<feature type="binding site" evidence="4">
    <location>
        <position position="54"/>
    </location>
    <ligand>
        <name>Zn(2+)</name>
        <dbReference type="ChEBI" id="CHEBI:29105"/>
    </ligand>
</feature>
<comment type="caution">
    <text evidence="6">The sequence shown here is derived from an EMBL/GenBank/DDBJ whole genome shotgun (WGS) entry which is preliminary data.</text>
</comment>
<dbReference type="InterPro" id="IPR011762">
    <property type="entry name" value="COA_CT_N"/>
</dbReference>
<keyword evidence="4" id="KW-0963">Cytoplasm</keyword>
<proteinExistence type="inferred from homology"/>
<dbReference type="GO" id="GO:0006633">
    <property type="term" value="P:fatty acid biosynthetic process"/>
    <property type="evidence" value="ECO:0007669"/>
    <property type="project" value="UniProtKB-KW"/>
</dbReference>
<evidence type="ECO:0000256" key="2">
    <source>
        <dbReference type="ARBA" id="ARBA00022679"/>
    </source>
</evidence>
<dbReference type="GO" id="GO:0009317">
    <property type="term" value="C:acetyl-CoA carboxylase complex"/>
    <property type="evidence" value="ECO:0007669"/>
    <property type="project" value="InterPro"/>
</dbReference>
<dbReference type="GO" id="GO:0003989">
    <property type="term" value="F:acetyl-CoA carboxylase activity"/>
    <property type="evidence" value="ECO:0007669"/>
    <property type="project" value="InterPro"/>
</dbReference>
<dbReference type="EMBL" id="DWXO01000038">
    <property type="protein sequence ID" value="HJB80106.1"/>
    <property type="molecule type" value="Genomic_DNA"/>
</dbReference>
<dbReference type="GO" id="GO:2001295">
    <property type="term" value="P:malonyl-CoA biosynthetic process"/>
    <property type="evidence" value="ECO:0007669"/>
    <property type="project" value="UniProtKB-UniRule"/>
</dbReference>
<feature type="binding site" evidence="4">
    <location>
        <position position="32"/>
    </location>
    <ligand>
        <name>Zn(2+)</name>
        <dbReference type="ChEBI" id="CHEBI:29105"/>
    </ligand>
</feature>
<dbReference type="NCBIfam" id="TIGR00515">
    <property type="entry name" value="accD"/>
    <property type="match status" value="1"/>
</dbReference>
<dbReference type="PANTHER" id="PTHR42995:SF5">
    <property type="entry name" value="ACETYL-COENZYME A CARBOXYLASE CARBOXYL TRANSFERASE SUBUNIT BETA, CHLOROPLASTIC"/>
    <property type="match status" value="1"/>
</dbReference>
<dbReference type="GO" id="GO:0016743">
    <property type="term" value="F:carboxyl- or carbamoyltransferase activity"/>
    <property type="evidence" value="ECO:0007669"/>
    <property type="project" value="UniProtKB-UniRule"/>
</dbReference>
<dbReference type="PRINTS" id="PR01070">
    <property type="entry name" value="ACCCTRFRASEB"/>
</dbReference>
<comment type="pathway">
    <text evidence="4">Lipid metabolism; malonyl-CoA biosynthesis; malonyl-CoA from acetyl-CoA: step 1/1.</text>
</comment>
<gene>
    <name evidence="4 6" type="primary">accD</name>
    <name evidence="6" type="ORF">H9712_03900</name>
</gene>
<comment type="similarity">
    <text evidence="4">Belongs to the AccD/PCCB family.</text>
</comment>
<keyword evidence="3 4" id="KW-0443">Lipid metabolism</keyword>
<evidence type="ECO:0000313" key="7">
    <source>
        <dbReference type="Proteomes" id="UP000823921"/>
    </source>
</evidence>
<dbReference type="InterPro" id="IPR000438">
    <property type="entry name" value="Acetyl_CoA_COase_Trfase_b_su"/>
</dbReference>
<evidence type="ECO:0000313" key="6">
    <source>
        <dbReference type="EMBL" id="HJB80106.1"/>
    </source>
</evidence>
<dbReference type="GO" id="GO:0008270">
    <property type="term" value="F:zinc ion binding"/>
    <property type="evidence" value="ECO:0007669"/>
    <property type="project" value="UniProtKB-UniRule"/>
</dbReference>
<dbReference type="GO" id="GO:0005524">
    <property type="term" value="F:ATP binding"/>
    <property type="evidence" value="ECO:0007669"/>
    <property type="project" value="UniProtKB-KW"/>
</dbReference>
<accession>A0A9D2SB08</accession>
<comment type="subunit">
    <text evidence="4">Acetyl-CoA carboxylase is a heterohexamer composed of biotin carboxyl carrier protein (AccB), biotin carboxylase (AccC) and two subunits each of ACCase subunit alpha (AccA) and ACCase subunit beta (AccD).</text>
</comment>
<feature type="zinc finger region" description="C4-type" evidence="4">
    <location>
        <begin position="32"/>
        <end position="54"/>
    </location>
</feature>
<comment type="catalytic activity">
    <reaction evidence="4">
        <text>N(6)-carboxybiotinyl-L-lysyl-[protein] + acetyl-CoA = N(6)-biotinyl-L-lysyl-[protein] + malonyl-CoA</text>
        <dbReference type="Rhea" id="RHEA:54728"/>
        <dbReference type="Rhea" id="RHEA-COMP:10505"/>
        <dbReference type="Rhea" id="RHEA-COMP:10506"/>
        <dbReference type="ChEBI" id="CHEBI:57288"/>
        <dbReference type="ChEBI" id="CHEBI:57384"/>
        <dbReference type="ChEBI" id="CHEBI:83144"/>
        <dbReference type="ChEBI" id="CHEBI:83145"/>
        <dbReference type="EC" id="2.1.3.15"/>
    </reaction>
</comment>
<keyword evidence="4" id="KW-0863">Zinc-finger</keyword>
<comment type="subcellular location">
    <subcellularLocation>
        <location evidence="4">Cytoplasm</location>
    </subcellularLocation>
</comment>
<dbReference type="AlphaFoldDB" id="A0A9D2SB08"/>
<evidence type="ECO:0000256" key="4">
    <source>
        <dbReference type="HAMAP-Rule" id="MF_01395"/>
    </source>
</evidence>
<evidence type="ECO:0000259" key="5">
    <source>
        <dbReference type="PROSITE" id="PS50980"/>
    </source>
</evidence>
<dbReference type="Gene3D" id="3.90.226.10">
    <property type="entry name" value="2-enoyl-CoA Hydratase, Chain A, domain 1"/>
    <property type="match status" value="1"/>
</dbReference>
<evidence type="ECO:0000256" key="3">
    <source>
        <dbReference type="ARBA" id="ARBA00023098"/>
    </source>
</evidence>
<keyword evidence="4" id="KW-0276">Fatty acid metabolism</keyword>
<dbReference type="Proteomes" id="UP000823921">
    <property type="component" value="Unassembled WGS sequence"/>
</dbReference>
<keyword evidence="1 4" id="KW-0444">Lipid biosynthesis</keyword>
<protein>
    <recommendedName>
        <fullName evidence="4">Acetyl-coenzyme A carboxylase carboxyl transferase subunit beta</fullName>
        <shortName evidence="4">ACCase subunit beta</shortName>
        <shortName evidence="4">Acetyl-CoA carboxylase carboxyltransferase subunit beta</shortName>
        <ecNumber evidence="4">2.1.3.15</ecNumber>
    </recommendedName>
</protein>
<comment type="function">
    <text evidence="4">Component of the acetyl coenzyme A carboxylase (ACC) complex. Biotin carboxylase (BC) catalyzes the carboxylation of biotin on its carrier protein (BCCP) and then the CO(2) group is transferred by the transcarboxylase to acetyl-CoA to form malonyl-CoA.</text>
</comment>
<keyword evidence="6" id="KW-0436">Ligase</keyword>
<dbReference type="Pfam" id="PF01039">
    <property type="entry name" value="Carboxyl_trans"/>
    <property type="match status" value="1"/>
</dbReference>
<keyword evidence="4" id="KW-0479">Metal-binding</keyword>
<dbReference type="InterPro" id="IPR034733">
    <property type="entry name" value="AcCoA_carboxyl_beta"/>
</dbReference>
<dbReference type="EC" id="2.1.3.15" evidence="4"/>
<keyword evidence="4" id="KW-0067">ATP-binding</keyword>
<dbReference type="SUPFAM" id="SSF52096">
    <property type="entry name" value="ClpP/crotonase"/>
    <property type="match status" value="1"/>
</dbReference>
<feature type="binding site" evidence="4">
    <location>
        <position position="35"/>
    </location>
    <ligand>
        <name>Zn(2+)</name>
        <dbReference type="ChEBI" id="CHEBI:29105"/>
    </ligand>
</feature>
<feature type="domain" description="CoA carboxyltransferase N-terminal" evidence="5">
    <location>
        <begin position="28"/>
        <end position="287"/>
    </location>
</feature>
<dbReference type="PROSITE" id="PS50980">
    <property type="entry name" value="COA_CT_NTER"/>
    <property type="match status" value="1"/>
</dbReference>
<reference evidence="6" key="2">
    <citation type="submission" date="2021-04" db="EMBL/GenBank/DDBJ databases">
        <authorList>
            <person name="Gilroy R."/>
        </authorList>
    </citation>
    <scope>NUCLEOTIDE SEQUENCE</scope>
    <source>
        <strain evidence="6">CHK192-8294</strain>
    </source>
</reference>
<keyword evidence="4" id="KW-0275">Fatty acid biosynthesis</keyword>
<evidence type="ECO:0000256" key="1">
    <source>
        <dbReference type="ARBA" id="ARBA00022516"/>
    </source>
</evidence>
<name>A0A9D2SB08_9FIRM</name>
<keyword evidence="4" id="KW-0862">Zinc</keyword>
<organism evidence="6 7">
    <name type="scientific">Candidatus Flavonifractor intestinigallinarum</name>
    <dbReference type="NCBI Taxonomy" id="2838586"/>
    <lineage>
        <taxon>Bacteria</taxon>
        <taxon>Bacillati</taxon>
        <taxon>Bacillota</taxon>
        <taxon>Clostridia</taxon>
        <taxon>Eubacteriales</taxon>
        <taxon>Oscillospiraceae</taxon>
        <taxon>Flavonifractor</taxon>
    </lineage>
</organism>
<dbReference type="PANTHER" id="PTHR42995">
    <property type="entry name" value="ACETYL-COENZYME A CARBOXYLASE CARBOXYL TRANSFERASE SUBUNIT BETA, CHLOROPLASTIC"/>
    <property type="match status" value="1"/>
</dbReference>
<dbReference type="HAMAP" id="MF_01395">
    <property type="entry name" value="AcetylCoA_CT_beta"/>
    <property type="match status" value="1"/>
</dbReference>
<sequence length="287" mass="30774">MSNVFAQRRQKLLSLKALRGSSPAPAHTEEACPSCGGAVRRRDLVAARYVCPLCGHHYPVGAYYRLSLVLDKGTFRELDANLSSNDPLSFPGYAAKLEGARRRTGMNEGVVAATGRINGQKVAIGALDSRFFMGSMSAALGEKVTRLVEYAEKYKLPLILFSASGGARMQEGILSLMQMAKTSAALERFSRKGGLYISVLTHPTTGGVTASFASLGDIMLAEPGALIGFAGPRVIEQTIGEKLPEGFQSAEYLLEHGFLDAIVPRTQLRDTLIQLLKLHGKGGSDRG</sequence>